<dbReference type="InterPro" id="IPR020616">
    <property type="entry name" value="Thiolase_N"/>
</dbReference>
<dbReference type="PANTHER" id="PTHR43365:SF1">
    <property type="entry name" value="ACETYL-COA C-ACYLTRANSFERASE"/>
    <property type="match status" value="1"/>
</dbReference>
<evidence type="ECO:0000313" key="4">
    <source>
        <dbReference type="Proteomes" id="UP000005258"/>
    </source>
</evidence>
<dbReference type="InterPro" id="IPR020615">
    <property type="entry name" value="Thiolase_acyl_enz_int_AS"/>
</dbReference>
<dbReference type="Gene3D" id="3.40.47.10">
    <property type="match status" value="1"/>
</dbReference>
<dbReference type="PATRIC" id="fig|1110502.3.peg.2431"/>
<dbReference type="GO" id="GO:0016747">
    <property type="term" value="F:acyltransferase activity, transferring groups other than amino-acyl groups"/>
    <property type="evidence" value="ECO:0007669"/>
    <property type="project" value="InterPro"/>
</dbReference>
<sequence>MTRTVIAGYVRTPFHFARKGALAGMRPDDLAAITLRGLLDRSGLDPRLIEDVIMGCAYPEGEQGDNVARIASLLAGLPIETGGMTVNRFCGSSMSAIHIAHGQIATGAGEAFICAGVESMTRVPQGV</sequence>
<dbReference type="PROSITE" id="PS00098">
    <property type="entry name" value="THIOLASE_1"/>
    <property type="match status" value="1"/>
</dbReference>
<dbReference type="KEGG" id="tmo:TMO_2366"/>
<dbReference type="STRING" id="1110502.TMO_2366"/>
<reference evidence="3 4" key="1">
    <citation type="journal article" date="2012" name="J. Am. Chem. Soc.">
        <title>Bacterial biosynthesis and maturation of the didemnin anti-cancer agents.</title>
        <authorList>
            <person name="Xu Y."/>
            <person name="Kersten R.D."/>
            <person name="Nam S.J."/>
            <person name="Lu L."/>
            <person name="Al-Suwailem A.M."/>
            <person name="Zheng H."/>
            <person name="Fenical W."/>
            <person name="Dorrestein P.C."/>
            <person name="Moore B.S."/>
            <person name="Qian P.Y."/>
        </authorList>
    </citation>
    <scope>NUCLEOTIDE SEQUENCE [LARGE SCALE GENOMIC DNA]</scope>
    <source>
        <strain evidence="3 4">KA081020-065</strain>
    </source>
</reference>
<dbReference type="SUPFAM" id="SSF53901">
    <property type="entry name" value="Thiolase-like"/>
    <property type="match status" value="1"/>
</dbReference>
<gene>
    <name evidence="3" type="ordered locus">TMO_2366</name>
</gene>
<evidence type="ECO:0000259" key="2">
    <source>
        <dbReference type="Pfam" id="PF00108"/>
    </source>
</evidence>
<feature type="domain" description="Thiolase N-terminal" evidence="2">
    <location>
        <begin position="5"/>
        <end position="125"/>
    </location>
</feature>
<organism evidence="3 4">
    <name type="scientific">Tistrella mobilis (strain KA081020-065)</name>
    <dbReference type="NCBI Taxonomy" id="1110502"/>
    <lineage>
        <taxon>Bacteria</taxon>
        <taxon>Pseudomonadati</taxon>
        <taxon>Pseudomonadota</taxon>
        <taxon>Alphaproteobacteria</taxon>
        <taxon>Geminicoccales</taxon>
        <taxon>Geminicoccaceae</taxon>
        <taxon>Tistrella</taxon>
    </lineage>
</organism>
<evidence type="ECO:0000256" key="1">
    <source>
        <dbReference type="ARBA" id="ARBA00022679"/>
    </source>
</evidence>
<dbReference type="Proteomes" id="UP000005258">
    <property type="component" value="Chromosome"/>
</dbReference>
<keyword evidence="4" id="KW-1185">Reference proteome</keyword>
<dbReference type="PANTHER" id="PTHR43365">
    <property type="entry name" value="BLR7806 PROTEIN"/>
    <property type="match status" value="1"/>
</dbReference>
<protein>
    <submittedName>
        <fullName evidence="3">Acetyl-CoA acetyltransferase</fullName>
    </submittedName>
</protein>
<dbReference type="EMBL" id="CP003236">
    <property type="protein sequence ID" value="AFK54204.1"/>
    <property type="molecule type" value="Genomic_DNA"/>
</dbReference>
<dbReference type="Pfam" id="PF00108">
    <property type="entry name" value="Thiolase_N"/>
    <property type="match status" value="1"/>
</dbReference>
<accession>I3TN66</accession>
<dbReference type="eggNOG" id="COG0183">
    <property type="taxonomic scope" value="Bacteria"/>
</dbReference>
<dbReference type="HOGENOM" id="CLU_031026_4_5_5"/>
<evidence type="ECO:0000313" key="3">
    <source>
        <dbReference type="EMBL" id="AFK54204.1"/>
    </source>
</evidence>
<dbReference type="InterPro" id="IPR016039">
    <property type="entry name" value="Thiolase-like"/>
</dbReference>
<keyword evidence="1" id="KW-0808">Transferase</keyword>
<proteinExistence type="predicted"/>
<dbReference type="AlphaFoldDB" id="I3TN66"/>
<name>I3TN66_TISMK</name>